<gene>
    <name evidence="1" type="ORF">METZ01_LOCUS141624</name>
    <name evidence="2" type="ORF">METZ01_LOCUS358705</name>
</gene>
<dbReference type="InterPro" id="IPR011059">
    <property type="entry name" value="Metal-dep_hydrolase_composite"/>
</dbReference>
<reference evidence="1" key="1">
    <citation type="submission" date="2018-05" db="EMBL/GenBank/DDBJ databases">
        <authorList>
            <person name="Lanie J.A."/>
            <person name="Ng W.-L."/>
            <person name="Kazmierczak K.M."/>
            <person name="Andrzejewski T.M."/>
            <person name="Davidsen T.M."/>
            <person name="Wayne K.J."/>
            <person name="Tettelin H."/>
            <person name="Glass J.I."/>
            <person name="Rusch D."/>
            <person name="Podicherti R."/>
            <person name="Tsui H.-C.T."/>
            <person name="Winkler M.E."/>
        </authorList>
    </citation>
    <scope>NUCLEOTIDE SEQUENCE</scope>
</reference>
<dbReference type="EMBL" id="UINC01021365">
    <property type="protein sequence ID" value="SVA88770.1"/>
    <property type="molecule type" value="Genomic_DNA"/>
</dbReference>
<dbReference type="EMBL" id="UINC01127012">
    <property type="protein sequence ID" value="SVD05851.1"/>
    <property type="molecule type" value="Genomic_DNA"/>
</dbReference>
<protein>
    <recommendedName>
        <fullName evidence="3">Amidohydrolase 3 domain-containing protein</fullName>
    </recommendedName>
</protein>
<feature type="non-terminal residue" evidence="1">
    <location>
        <position position="48"/>
    </location>
</feature>
<name>A0A381ZHN9_9ZZZZ</name>
<evidence type="ECO:0008006" key="3">
    <source>
        <dbReference type="Google" id="ProtNLM"/>
    </source>
</evidence>
<dbReference type="SUPFAM" id="SSF51338">
    <property type="entry name" value="Composite domain of metallo-dependent hydrolases"/>
    <property type="match status" value="1"/>
</dbReference>
<dbReference type="Gene3D" id="2.30.40.10">
    <property type="entry name" value="Urease, subunit C, domain 1"/>
    <property type="match status" value="1"/>
</dbReference>
<evidence type="ECO:0000313" key="1">
    <source>
        <dbReference type="EMBL" id="SVA88770.1"/>
    </source>
</evidence>
<dbReference type="AlphaFoldDB" id="A0A381ZHN9"/>
<dbReference type="GO" id="GO:0016810">
    <property type="term" value="F:hydrolase activity, acting on carbon-nitrogen (but not peptide) bonds"/>
    <property type="evidence" value="ECO:0007669"/>
    <property type="project" value="InterPro"/>
</dbReference>
<sequence length="48" mass="5131">MSHDLVIRNGLIVDGSGNRAFLGDIAVDEELITQVGKVDSAGYREIDA</sequence>
<accession>A0A381ZHN9</accession>
<proteinExistence type="predicted"/>
<organism evidence="1">
    <name type="scientific">marine metagenome</name>
    <dbReference type="NCBI Taxonomy" id="408172"/>
    <lineage>
        <taxon>unclassified sequences</taxon>
        <taxon>metagenomes</taxon>
        <taxon>ecological metagenomes</taxon>
    </lineage>
</organism>
<evidence type="ECO:0000313" key="2">
    <source>
        <dbReference type="EMBL" id="SVD05851.1"/>
    </source>
</evidence>